<reference evidence="6 7" key="1">
    <citation type="journal article" date="2017" name="ISME J.">
        <title>Energy and carbon metabolisms in a deep terrestrial subsurface fluid microbial community.</title>
        <authorList>
            <person name="Momper L."/>
            <person name="Jungbluth S.P."/>
            <person name="Lee M.D."/>
            <person name="Amend J.P."/>
        </authorList>
    </citation>
    <scope>NUCLEOTIDE SEQUENCE [LARGE SCALE GENOMIC DNA]</scope>
    <source>
        <strain evidence="6">SURF_29</strain>
    </source>
</reference>
<keyword evidence="2 5" id="KW-0689">Ribosomal protein</keyword>
<dbReference type="GO" id="GO:0005737">
    <property type="term" value="C:cytoplasm"/>
    <property type="evidence" value="ECO:0007669"/>
    <property type="project" value="UniProtKB-ARBA"/>
</dbReference>
<dbReference type="AlphaFoldDB" id="A0A419DA82"/>
<dbReference type="NCBIfam" id="TIGR01023">
    <property type="entry name" value="rpmG_bact"/>
    <property type="match status" value="1"/>
</dbReference>
<evidence type="ECO:0000256" key="3">
    <source>
        <dbReference type="ARBA" id="ARBA00023274"/>
    </source>
</evidence>
<dbReference type="GO" id="GO:0003735">
    <property type="term" value="F:structural constituent of ribosome"/>
    <property type="evidence" value="ECO:0007669"/>
    <property type="project" value="InterPro"/>
</dbReference>
<gene>
    <name evidence="5 6" type="primary">rpmG</name>
    <name evidence="6" type="ORF">C4544_06630</name>
</gene>
<dbReference type="InterPro" id="IPR011332">
    <property type="entry name" value="Ribosomal_zn-bd"/>
</dbReference>
<dbReference type="SUPFAM" id="SSF57829">
    <property type="entry name" value="Zn-binding ribosomal proteins"/>
    <property type="match status" value="1"/>
</dbReference>
<comment type="similarity">
    <text evidence="1 5">Belongs to the bacterial ribosomal protein bL33 family.</text>
</comment>
<dbReference type="Gene3D" id="2.20.28.120">
    <property type="entry name" value="Ribosomal protein L33"/>
    <property type="match status" value="1"/>
</dbReference>
<dbReference type="PANTHER" id="PTHR43168:SF2">
    <property type="entry name" value="LARGE RIBOSOMAL SUBUNIT PROTEIN BL33C"/>
    <property type="match status" value="1"/>
</dbReference>
<dbReference type="NCBIfam" id="NF001764">
    <property type="entry name" value="PRK00504.1"/>
    <property type="match status" value="1"/>
</dbReference>
<dbReference type="InterPro" id="IPR038584">
    <property type="entry name" value="Ribosomal_bL33_sf"/>
</dbReference>
<dbReference type="InterPro" id="IPR018264">
    <property type="entry name" value="Ribosomal_bL33_CS"/>
</dbReference>
<evidence type="ECO:0000256" key="5">
    <source>
        <dbReference type="HAMAP-Rule" id="MF_00294"/>
    </source>
</evidence>
<dbReference type="Proteomes" id="UP000285655">
    <property type="component" value="Unassembled WGS sequence"/>
</dbReference>
<dbReference type="Pfam" id="PF00471">
    <property type="entry name" value="Ribosomal_L33"/>
    <property type="match status" value="1"/>
</dbReference>
<sequence length="54" mass="6423">MAKKGPRKIITLECTECKSRNYATKKNDRNTTDKLEIKKYCKKDRKHTAHKEIK</sequence>
<dbReference type="EMBL" id="QZJW01000055">
    <property type="protein sequence ID" value="RJO60015.1"/>
    <property type="molecule type" value="Genomic_DNA"/>
</dbReference>
<protein>
    <recommendedName>
        <fullName evidence="4 5">Large ribosomal subunit protein bL33</fullName>
    </recommendedName>
</protein>
<dbReference type="HAMAP" id="MF_00294">
    <property type="entry name" value="Ribosomal_bL33"/>
    <property type="match status" value="1"/>
</dbReference>
<dbReference type="InterPro" id="IPR001705">
    <property type="entry name" value="Ribosomal_bL33"/>
</dbReference>
<comment type="caution">
    <text evidence="6">The sequence shown here is derived from an EMBL/GenBank/DDBJ whole genome shotgun (WGS) entry which is preliminary data.</text>
</comment>
<dbReference type="PROSITE" id="PS00582">
    <property type="entry name" value="RIBOSOMAL_L33"/>
    <property type="match status" value="1"/>
</dbReference>
<dbReference type="GO" id="GO:1990904">
    <property type="term" value="C:ribonucleoprotein complex"/>
    <property type="evidence" value="ECO:0007669"/>
    <property type="project" value="UniProtKB-KW"/>
</dbReference>
<proteinExistence type="inferred from homology"/>
<dbReference type="PANTHER" id="PTHR43168">
    <property type="entry name" value="50S RIBOSOMAL PROTEIN L33, CHLOROPLASTIC"/>
    <property type="match status" value="1"/>
</dbReference>
<name>A0A419DA82_9BACT</name>
<evidence type="ECO:0000256" key="4">
    <source>
        <dbReference type="ARBA" id="ARBA00035176"/>
    </source>
</evidence>
<evidence type="ECO:0000313" key="7">
    <source>
        <dbReference type="Proteomes" id="UP000285655"/>
    </source>
</evidence>
<dbReference type="GO" id="GO:0005840">
    <property type="term" value="C:ribosome"/>
    <property type="evidence" value="ECO:0007669"/>
    <property type="project" value="UniProtKB-KW"/>
</dbReference>
<evidence type="ECO:0000256" key="2">
    <source>
        <dbReference type="ARBA" id="ARBA00022980"/>
    </source>
</evidence>
<organism evidence="6 7">
    <name type="scientific">candidate division WS5 bacterium</name>
    <dbReference type="NCBI Taxonomy" id="2093353"/>
    <lineage>
        <taxon>Bacteria</taxon>
        <taxon>candidate division WS5</taxon>
    </lineage>
</organism>
<evidence type="ECO:0000313" key="6">
    <source>
        <dbReference type="EMBL" id="RJO60015.1"/>
    </source>
</evidence>
<accession>A0A419DA82</accession>
<dbReference type="GO" id="GO:0006412">
    <property type="term" value="P:translation"/>
    <property type="evidence" value="ECO:0007669"/>
    <property type="project" value="UniProtKB-UniRule"/>
</dbReference>
<dbReference type="NCBIfam" id="NF001860">
    <property type="entry name" value="PRK00595.1"/>
    <property type="match status" value="1"/>
</dbReference>
<keyword evidence="3 5" id="KW-0687">Ribonucleoprotein</keyword>
<evidence type="ECO:0000256" key="1">
    <source>
        <dbReference type="ARBA" id="ARBA00007596"/>
    </source>
</evidence>